<evidence type="ECO:0000313" key="1">
    <source>
        <dbReference type="EMBL" id="CUS45830.1"/>
    </source>
</evidence>
<dbReference type="EMBL" id="CZQE01000306">
    <property type="protein sequence ID" value="CUS45830.1"/>
    <property type="molecule type" value="Genomic_DNA"/>
</dbReference>
<accession>A0A160TKS3</accession>
<reference evidence="1" key="1">
    <citation type="submission" date="2015-10" db="EMBL/GenBank/DDBJ databases">
        <authorList>
            <person name="Gilbert D.G."/>
        </authorList>
    </citation>
    <scope>NUCLEOTIDE SEQUENCE</scope>
</reference>
<protein>
    <submittedName>
        <fullName evidence="1">Uncharacterized protein</fullName>
    </submittedName>
</protein>
<dbReference type="AlphaFoldDB" id="A0A160TKS3"/>
<proteinExistence type="predicted"/>
<organism evidence="1">
    <name type="scientific">hydrothermal vent metagenome</name>
    <dbReference type="NCBI Taxonomy" id="652676"/>
    <lineage>
        <taxon>unclassified sequences</taxon>
        <taxon>metagenomes</taxon>
        <taxon>ecological metagenomes</taxon>
    </lineage>
</organism>
<sequence length="40" mass="4396">MAGMRIGRCGGFRRHVVPRMGIAFGTVHTMPRMGIGRVLL</sequence>
<gene>
    <name evidence="1" type="ORF">MGWOODY_Smn3497</name>
</gene>
<name>A0A160TKS3_9ZZZZ</name>